<reference evidence="1 2" key="1">
    <citation type="submission" date="2014-08" db="EMBL/GenBank/DDBJ databases">
        <authorList>
            <person name="Moulin Lionel"/>
        </authorList>
    </citation>
    <scope>NUCLEOTIDE SEQUENCE [LARGE SCALE GENOMIC DNA]</scope>
</reference>
<sequence length="132" mass="14758">MQLCVGQPVFRNQHVRFPGRLDEGATCVRCRTITFQRFEASVESITMALAAIERPNGHQALGGLAGASDLAIFADMAELDHHRLFKGLVVYHGRQRKTAKLVAVVARILRPNVSGRFCLTQFRTENRVLELL</sequence>
<name>A0A090GUZ9_MESPL</name>
<dbReference type="EMBL" id="CCNE01000023">
    <property type="protein sequence ID" value="CDX58291.1"/>
    <property type="molecule type" value="Genomic_DNA"/>
</dbReference>
<protein>
    <submittedName>
        <fullName evidence="1">Uncharacterized protein</fullName>
    </submittedName>
</protein>
<dbReference type="Proteomes" id="UP000046122">
    <property type="component" value="Unassembled WGS sequence"/>
</dbReference>
<evidence type="ECO:0000313" key="2">
    <source>
        <dbReference type="Proteomes" id="UP000046122"/>
    </source>
</evidence>
<gene>
    <name evidence="1" type="ORF">MPL3365_30071</name>
</gene>
<proteinExistence type="predicted"/>
<dbReference type="AlphaFoldDB" id="A0A090GUZ9"/>
<organism evidence="1 2">
    <name type="scientific">Mesorhizobium plurifarium</name>
    <dbReference type="NCBI Taxonomy" id="69974"/>
    <lineage>
        <taxon>Bacteria</taxon>
        <taxon>Pseudomonadati</taxon>
        <taxon>Pseudomonadota</taxon>
        <taxon>Alphaproteobacteria</taxon>
        <taxon>Hyphomicrobiales</taxon>
        <taxon>Phyllobacteriaceae</taxon>
        <taxon>Mesorhizobium</taxon>
    </lineage>
</organism>
<evidence type="ECO:0000313" key="1">
    <source>
        <dbReference type="EMBL" id="CDX58291.1"/>
    </source>
</evidence>
<accession>A0A090GUZ9</accession>